<reference evidence="1" key="1">
    <citation type="submission" date="2020-04" db="EMBL/GenBank/DDBJ databases">
        <authorList>
            <person name="Alioto T."/>
            <person name="Alioto T."/>
            <person name="Gomez Garrido J."/>
        </authorList>
    </citation>
    <scope>NUCLEOTIDE SEQUENCE</scope>
    <source>
        <strain evidence="1">A484AB</strain>
    </source>
</reference>
<protein>
    <submittedName>
        <fullName evidence="1">Uncharacterized protein</fullName>
    </submittedName>
</protein>
<dbReference type="EMBL" id="CACRXK020000055">
    <property type="protein sequence ID" value="CAB3977567.1"/>
    <property type="molecule type" value="Genomic_DNA"/>
</dbReference>
<gene>
    <name evidence="1" type="ORF">PACLA_8A082616</name>
</gene>
<organism evidence="1 2">
    <name type="scientific">Paramuricea clavata</name>
    <name type="common">Red gorgonian</name>
    <name type="synonym">Violescent sea-whip</name>
    <dbReference type="NCBI Taxonomy" id="317549"/>
    <lineage>
        <taxon>Eukaryota</taxon>
        <taxon>Metazoa</taxon>
        <taxon>Cnidaria</taxon>
        <taxon>Anthozoa</taxon>
        <taxon>Octocorallia</taxon>
        <taxon>Malacalcyonacea</taxon>
        <taxon>Plexauridae</taxon>
        <taxon>Paramuricea</taxon>
    </lineage>
</organism>
<evidence type="ECO:0000313" key="1">
    <source>
        <dbReference type="EMBL" id="CAB3977567.1"/>
    </source>
</evidence>
<proteinExistence type="predicted"/>
<accession>A0A7D9D8V7</accession>
<keyword evidence="2" id="KW-1185">Reference proteome</keyword>
<name>A0A7D9D8V7_PARCT</name>
<evidence type="ECO:0000313" key="2">
    <source>
        <dbReference type="Proteomes" id="UP001152795"/>
    </source>
</evidence>
<dbReference type="Proteomes" id="UP001152795">
    <property type="component" value="Unassembled WGS sequence"/>
</dbReference>
<comment type="caution">
    <text evidence="1">The sequence shown here is derived from an EMBL/GenBank/DDBJ whole genome shotgun (WGS) entry which is preliminary data.</text>
</comment>
<dbReference type="AlphaFoldDB" id="A0A7D9D8V7"/>
<sequence length="103" mass="11757">MSMIRNFICHSLLKINLDERVVKLEEDLNIGVLSSDKRKFFFMADSRPMMQNLPFATNIIYLFFLKKKTVSPVASAEDLGIMFDSNLSYNEAISNLVSMIIGD</sequence>